<accession>A0A6L3SU08</accession>
<proteinExistence type="predicted"/>
<evidence type="ECO:0000313" key="2">
    <source>
        <dbReference type="EMBL" id="KAB1076673.1"/>
    </source>
</evidence>
<reference evidence="2 3" key="1">
    <citation type="submission" date="2019-09" db="EMBL/GenBank/DDBJ databases">
        <title>YIM 48816 draft genome.</title>
        <authorList>
            <person name="Jiang L."/>
        </authorList>
    </citation>
    <scope>NUCLEOTIDE SEQUENCE [LARGE SCALE GENOMIC DNA]</scope>
    <source>
        <strain evidence="2 3">YIM 48816</strain>
    </source>
</reference>
<evidence type="ECO:0000313" key="3">
    <source>
        <dbReference type="Proteomes" id="UP000474159"/>
    </source>
</evidence>
<gene>
    <name evidence="2" type="ORF">F6X53_22540</name>
</gene>
<keyword evidence="3" id="KW-1185">Reference proteome</keyword>
<comment type="caution">
    <text evidence="2">The sequence shown here is derived from an EMBL/GenBank/DDBJ whole genome shotgun (WGS) entry which is preliminary data.</text>
</comment>
<dbReference type="RefSeq" id="WP_151002599.1">
    <property type="nucleotide sequence ID" value="NZ_BPQY01000385.1"/>
</dbReference>
<dbReference type="AlphaFoldDB" id="A0A6L3SU08"/>
<sequence>MTQDDVIAVLEREISAAGGRKRWGGRAGISVQTIHYVLTRVRKPSPAILNALGFVEVPTYAPARTMAALGRPASPTSTPADQEEGRVA</sequence>
<dbReference type="EMBL" id="VZZK01000028">
    <property type="protein sequence ID" value="KAB1076673.1"/>
    <property type="molecule type" value="Genomic_DNA"/>
</dbReference>
<organism evidence="2 3">
    <name type="scientific">Methylobacterium soli</name>
    <dbReference type="NCBI Taxonomy" id="553447"/>
    <lineage>
        <taxon>Bacteria</taxon>
        <taxon>Pseudomonadati</taxon>
        <taxon>Pseudomonadota</taxon>
        <taxon>Alphaproteobacteria</taxon>
        <taxon>Hyphomicrobiales</taxon>
        <taxon>Methylobacteriaceae</taxon>
        <taxon>Methylobacterium</taxon>
    </lineage>
</organism>
<feature type="region of interest" description="Disordered" evidence="1">
    <location>
        <begin position="68"/>
        <end position="88"/>
    </location>
</feature>
<protein>
    <submittedName>
        <fullName evidence="2">Uncharacterized protein</fullName>
    </submittedName>
</protein>
<name>A0A6L3SU08_9HYPH</name>
<dbReference type="Proteomes" id="UP000474159">
    <property type="component" value="Unassembled WGS sequence"/>
</dbReference>
<evidence type="ECO:0000256" key="1">
    <source>
        <dbReference type="SAM" id="MobiDB-lite"/>
    </source>
</evidence>